<dbReference type="EMBL" id="FNGV01000004">
    <property type="protein sequence ID" value="SDM00200.1"/>
    <property type="molecule type" value="Genomic_DNA"/>
</dbReference>
<sequence length="542" mass="61233">MKKTVSFLCLCLVLIGCAENKKDKIAERIPPVIAPFTGLDTLSVNDWWNRSDNPIVNLKVDRDSVVAFGLYTVSNQTLKLSAQLYPLYPEETREVRLEIEKNGTWQEVQRQKVNDLGWSALFRIENWDDTQNVKYRILHGEKASFAGLIRKNPKEKNEIRLAALSCNSNQDRGLRENYVRNINFQDPDLMFFAGDQSYDHTEHTAAWLKFGLQFKETFRNRPAISIPDDHDIGQGNLWGENGKKSIEKGSNDGGYTYHPEYVKMVERCQTANLPDPFDPTPVEQGIGVYYTNLELGGIDFAILEDRKFKSGPNGKIPQQGPRPDHIRNPDYDPASIDLPGLKLLGDRQLSFLETWGDTNSDALKVVLSQTGFCGGAHIHGQKENRLHADLDSNGWPQTGRNKALTLIKKAGAVHIAGDQHLATVIKQGINTFGDGPWSFIVPAIVNDYYSRWWWPEDEKAGPHPNKNTTLPWTGDYLDGFNNKITMMAYVNPESPSKGGGYGLIRFSKKTKEATFECWPRNIDVTKEGAKQFEGWPITVNME</sequence>
<dbReference type="SUPFAM" id="SSF56300">
    <property type="entry name" value="Metallo-dependent phosphatases"/>
    <property type="match status" value="1"/>
</dbReference>
<keyword evidence="2" id="KW-1185">Reference proteome</keyword>
<organism evidence="1 2">
    <name type="scientific">Kriegella aquimaris</name>
    <dbReference type="NCBI Taxonomy" id="192904"/>
    <lineage>
        <taxon>Bacteria</taxon>
        <taxon>Pseudomonadati</taxon>
        <taxon>Bacteroidota</taxon>
        <taxon>Flavobacteriia</taxon>
        <taxon>Flavobacteriales</taxon>
        <taxon>Flavobacteriaceae</taxon>
        <taxon>Kriegella</taxon>
    </lineage>
</organism>
<dbReference type="RefSeq" id="WP_089888380.1">
    <property type="nucleotide sequence ID" value="NZ_FNGV01000004.1"/>
</dbReference>
<dbReference type="PANTHER" id="PTHR43606">
    <property type="entry name" value="PHOSPHATASE, PUTATIVE (AFU_ORTHOLOGUE AFUA_6G08710)-RELATED"/>
    <property type="match status" value="1"/>
</dbReference>
<dbReference type="STRING" id="192904.SAMN04488514_10476"/>
<name>A0A1G9PN41_9FLAO</name>
<dbReference type="PANTHER" id="PTHR43606:SF2">
    <property type="entry name" value="ALKALINE PHOSPHATASE FAMILY PROTEIN (AFU_ORTHOLOGUE AFUA_5G03860)"/>
    <property type="match status" value="1"/>
</dbReference>
<proteinExistence type="predicted"/>
<dbReference type="AlphaFoldDB" id="A0A1G9PN41"/>
<dbReference type="OrthoDB" id="9761852at2"/>
<dbReference type="InterPro" id="IPR052900">
    <property type="entry name" value="Phospholipid_Metab_Enz"/>
</dbReference>
<dbReference type="InterPro" id="IPR038607">
    <property type="entry name" value="PhoD-like_sf"/>
</dbReference>
<evidence type="ECO:0008006" key="3">
    <source>
        <dbReference type="Google" id="ProtNLM"/>
    </source>
</evidence>
<dbReference type="PROSITE" id="PS51257">
    <property type="entry name" value="PROKAR_LIPOPROTEIN"/>
    <property type="match status" value="1"/>
</dbReference>
<dbReference type="InterPro" id="IPR029052">
    <property type="entry name" value="Metallo-depent_PP-like"/>
</dbReference>
<dbReference type="Gene3D" id="3.60.21.70">
    <property type="entry name" value="PhoD-like phosphatase"/>
    <property type="match status" value="1"/>
</dbReference>
<reference evidence="1 2" key="1">
    <citation type="submission" date="2016-10" db="EMBL/GenBank/DDBJ databases">
        <authorList>
            <person name="de Groot N.N."/>
        </authorList>
    </citation>
    <scope>NUCLEOTIDE SEQUENCE [LARGE SCALE GENOMIC DNA]</scope>
    <source>
        <strain evidence="1 2">DSM 19886</strain>
    </source>
</reference>
<accession>A0A1G9PN41</accession>
<gene>
    <name evidence="1" type="ORF">SAMN04488514_10476</name>
</gene>
<protein>
    <recommendedName>
        <fullName evidence="3">PhoD-like phosphatase</fullName>
    </recommendedName>
</protein>
<dbReference type="Proteomes" id="UP000199440">
    <property type="component" value="Unassembled WGS sequence"/>
</dbReference>
<evidence type="ECO:0000313" key="2">
    <source>
        <dbReference type="Proteomes" id="UP000199440"/>
    </source>
</evidence>
<evidence type="ECO:0000313" key="1">
    <source>
        <dbReference type="EMBL" id="SDM00200.1"/>
    </source>
</evidence>